<comment type="caution">
    <text evidence="2">The sequence shown here is derived from an EMBL/GenBank/DDBJ whole genome shotgun (WGS) entry which is preliminary data.</text>
</comment>
<feature type="signal peptide" evidence="1">
    <location>
        <begin position="1"/>
        <end position="28"/>
    </location>
</feature>
<dbReference type="RefSeq" id="WP_179508608.1">
    <property type="nucleotide sequence ID" value="NZ_JACCBY010000002.1"/>
</dbReference>
<proteinExistence type="predicted"/>
<keyword evidence="3" id="KW-1185">Reference proteome</keyword>
<gene>
    <name evidence="2" type="ORF">HD841_001934</name>
</gene>
<evidence type="ECO:0000313" key="2">
    <source>
        <dbReference type="EMBL" id="NYD90154.1"/>
    </source>
</evidence>
<dbReference type="EMBL" id="JACCBY010000002">
    <property type="protein sequence ID" value="NYD90154.1"/>
    <property type="molecule type" value="Genomic_DNA"/>
</dbReference>
<evidence type="ECO:0000256" key="1">
    <source>
        <dbReference type="SAM" id="SignalP"/>
    </source>
</evidence>
<name>A0A7Y9K2M7_9SPHN</name>
<dbReference type="PROSITE" id="PS51257">
    <property type="entry name" value="PROKAR_LIPOPROTEIN"/>
    <property type="match status" value="1"/>
</dbReference>
<organism evidence="2 3">
    <name type="scientific">Sphingomonas melonis</name>
    <dbReference type="NCBI Taxonomy" id="152682"/>
    <lineage>
        <taxon>Bacteria</taxon>
        <taxon>Pseudomonadati</taxon>
        <taxon>Pseudomonadota</taxon>
        <taxon>Alphaproteobacteria</taxon>
        <taxon>Sphingomonadales</taxon>
        <taxon>Sphingomonadaceae</taxon>
        <taxon>Sphingomonas</taxon>
    </lineage>
</organism>
<protein>
    <submittedName>
        <fullName evidence="2">UrcA family protein</fullName>
    </submittedName>
</protein>
<dbReference type="Proteomes" id="UP000517753">
    <property type="component" value="Unassembled WGS sequence"/>
</dbReference>
<reference evidence="2 3" key="1">
    <citation type="submission" date="2020-08" db="EMBL/GenBank/DDBJ databases">
        <title>The Agave Microbiome: Exploring the role of microbial communities in plant adaptations to desert environments.</title>
        <authorList>
            <person name="Partida-Martinez L.P."/>
        </authorList>
    </citation>
    <scope>NUCLEOTIDE SEQUENCE [LARGE SCALE GENOMIC DNA]</scope>
    <source>
        <strain evidence="2 3">AS2.3</strain>
    </source>
</reference>
<feature type="chain" id="PRO_5031216345" evidence="1">
    <location>
        <begin position="29"/>
        <end position="115"/>
    </location>
</feature>
<sequence length="115" mass="11953">MKTSNHAAFAAVALSCLFAAAVPTAASAAEREPVQVRISTKGLDLHTDAGRRALENRIVRAAQAVCAPHGATLDMRLDAMRCVKEMRTDGANKLAALAGTQDVRLASLPGTNAAN</sequence>
<evidence type="ECO:0000313" key="3">
    <source>
        <dbReference type="Proteomes" id="UP000517753"/>
    </source>
</evidence>
<accession>A0A7Y9K2M7</accession>
<dbReference type="AlphaFoldDB" id="A0A7Y9K2M7"/>
<keyword evidence="1" id="KW-0732">Signal</keyword>
<dbReference type="InterPro" id="IPR030972">
    <property type="entry name" value="UrcA_uranyl"/>
</dbReference>
<dbReference type="NCBIfam" id="TIGR04433">
    <property type="entry name" value="UrcA_uranyl"/>
    <property type="match status" value="1"/>
</dbReference>